<dbReference type="Gene3D" id="2.60.120.200">
    <property type="match status" value="1"/>
</dbReference>
<dbReference type="InterPro" id="IPR051465">
    <property type="entry name" value="Cell_Envelope_Struct_Comp"/>
</dbReference>
<feature type="coiled-coil region" evidence="3">
    <location>
        <begin position="765"/>
        <end position="792"/>
    </location>
</feature>
<dbReference type="PANTHER" id="PTHR43308">
    <property type="entry name" value="OUTER MEMBRANE PROTEIN ALPHA-RELATED"/>
    <property type="match status" value="1"/>
</dbReference>
<protein>
    <submittedName>
        <fullName evidence="6">Sulfatase-like hydrolase/transferase</fullName>
    </submittedName>
</protein>
<feature type="domain" description="SLH" evidence="5">
    <location>
        <begin position="1127"/>
        <end position="1186"/>
    </location>
</feature>
<dbReference type="PROSITE" id="PS51272">
    <property type="entry name" value="SLH"/>
    <property type="match status" value="3"/>
</dbReference>
<sequence length="1315" mass="139986">MVFPLKKVLVSSLAAATVIATPSFLIFSQALTASAAIASSDYALHLLFDNGFTDSSTSSLTATPVGNPTFVTGRIGSALSINSTGSAKQYVNMGKPDNLQFGTSTNFTLSLWVKSTGVTSDPAILSNKNWSSGGNVGYALALHSDKGLIWNYNTAGGSRVDAKIPNVADGAWHHIVVTHDRSTGRVDFYKDGIPAAVTNSKGSHYNNIASTMSIVGQTGTIDSGLPTIIGNDGTGNYSAALQVQLDDLQILNRAVTAQEVLDSYNTAPPLAVERFNGSVNLIGAQHTVQGSQFRYNLDLRTPTMSTVINKAEVELAYDSNLFEFVSASRATSVDTSVPGIVKLSLPGGSVYNNTNPLEYATSRISELIFNAKSSSGQGSIQVKSADFYNGSTKMDIESLNKQTATIQIHPKASEDLNKDGHVTIGDVVLALGDANDILQGIAKQVKFTPYKRVVVIGIDGGGVSVSPNAPYWETASSVKETVGSRLVIPAIRNIIEHGAITYTAKTTLPSSSSPNWGAMITGVDYSKHLLDNPDSAAYTYSETSPYPSFFKKLRAAMPATKLAAFATWKNILGGHIEPSLGVEGYSLGDESNAAAFAQYAASGKAYDASVIFFQLDDMDHAGHNYGFYTKKYYQQLNKTDKNVETIYNALKDNQLLDDTLIVMLPDHGGGTENANHTLGSSTLHGQDSPLAITTFIAAKGRTVATDVGKEKVLQGGTTKDLAATVLSALGVNPTIGDSKVIDGMFIPQKDQHNAEASNLKLTKVISSTTEQLKSYELSIDQLKSDAKAMDIEIETTNLTVKSVNPAQAGVKVLREETANGVTRLILSSDTGIVPAEPIVKISVESQGSDPSAALKSAMVADSSAKETMPNFTSVAKEESDIIPVSGVEVTSANPTILEGQTAELRAKVLPATASNTNVTWTTSDSSVASIEQVSDKVVIRGIKTGTATITATTAEGNFTSQSLVTVQTTPLVTTLSSIQLKGTTYLYSGQQNQTVVKATYSDHSVTQIVYGVVYNSTAPSIAKIDAKGLVSALQVGTTVIKATYGGLTDQYTLTVRYESGESSSTDAPINNAGKTITKEETKPIETPKEVEPAKPVLPHIFNGEFIKTDLLIKNMASKIEEAKKQINQDQFTDLPATHWAAGHIHKFAAIGVVQGYKDGKFEPNGKVTRAEFATLISRVFAVDGQPVRTLTLNDLSGHWAKTAIEKLANLGIVNGYEDSSFRPDETISRAEMVTLISRIVNMRTLHKESTSSFADIGSSFAKEQINEAVKAGIINGSGDGNFHPDMPSTRAEALTVIMNVLNLNPDMKRLLDSLK</sequence>
<dbReference type="InterPro" id="IPR013320">
    <property type="entry name" value="ConA-like_dom_sf"/>
</dbReference>
<dbReference type="SUPFAM" id="SSF49899">
    <property type="entry name" value="Concanavalin A-like lectins/glucanases"/>
    <property type="match status" value="1"/>
</dbReference>
<dbReference type="SMART" id="SM00635">
    <property type="entry name" value="BID_2"/>
    <property type="match status" value="2"/>
</dbReference>
<dbReference type="RefSeq" id="WP_171683877.1">
    <property type="nucleotide sequence ID" value="NZ_WHNZ01000026.1"/>
</dbReference>
<accession>A0ABX1ZQB7</accession>
<evidence type="ECO:0000313" key="7">
    <source>
        <dbReference type="Proteomes" id="UP000618579"/>
    </source>
</evidence>
<dbReference type="SUPFAM" id="SSF53649">
    <property type="entry name" value="Alkaline phosphatase-like"/>
    <property type="match status" value="1"/>
</dbReference>
<organism evidence="6 7">
    <name type="scientific">Paenibacillus planticolens</name>
    <dbReference type="NCBI Taxonomy" id="2654976"/>
    <lineage>
        <taxon>Bacteria</taxon>
        <taxon>Bacillati</taxon>
        <taxon>Bacillota</taxon>
        <taxon>Bacilli</taxon>
        <taxon>Bacillales</taxon>
        <taxon>Paenibacillaceae</taxon>
        <taxon>Paenibacillus</taxon>
    </lineage>
</organism>
<evidence type="ECO:0000256" key="4">
    <source>
        <dbReference type="SAM" id="SignalP"/>
    </source>
</evidence>
<dbReference type="Proteomes" id="UP000618579">
    <property type="component" value="Unassembled WGS sequence"/>
</dbReference>
<dbReference type="Gene3D" id="3.40.720.10">
    <property type="entry name" value="Alkaline Phosphatase, subunit A"/>
    <property type="match status" value="1"/>
</dbReference>
<comment type="caution">
    <text evidence="6">The sequence shown here is derived from an EMBL/GenBank/DDBJ whole genome shotgun (WGS) entry which is preliminary data.</text>
</comment>
<dbReference type="InterPro" id="IPR018247">
    <property type="entry name" value="EF_Hand_1_Ca_BS"/>
</dbReference>
<feature type="signal peptide" evidence="4">
    <location>
        <begin position="1"/>
        <end position="35"/>
    </location>
</feature>
<evidence type="ECO:0000256" key="3">
    <source>
        <dbReference type="SAM" id="Coils"/>
    </source>
</evidence>
<dbReference type="InterPro" id="IPR002591">
    <property type="entry name" value="Phosphodiest/P_Trfase"/>
</dbReference>
<dbReference type="Gene3D" id="2.60.40.680">
    <property type="match status" value="1"/>
</dbReference>
<evidence type="ECO:0000256" key="2">
    <source>
        <dbReference type="ARBA" id="ARBA00023157"/>
    </source>
</evidence>
<dbReference type="Pfam" id="PF02368">
    <property type="entry name" value="Big_2"/>
    <property type="match status" value="2"/>
</dbReference>
<name>A0ABX1ZQB7_9BACL</name>
<dbReference type="InterPro" id="IPR008964">
    <property type="entry name" value="Invasin/intimin_cell_adhesion"/>
</dbReference>
<dbReference type="PANTHER" id="PTHR43308:SF5">
    <property type="entry name" value="S-LAYER PROTEIN _ PEPTIDOGLYCAN ENDO-BETA-N-ACETYLGLUCOSAMINIDASE"/>
    <property type="match status" value="1"/>
</dbReference>
<dbReference type="Pfam" id="PF00395">
    <property type="entry name" value="SLH"/>
    <property type="match status" value="3"/>
</dbReference>
<dbReference type="Gene3D" id="2.60.40.1080">
    <property type="match status" value="2"/>
</dbReference>
<dbReference type="Pfam" id="PF01663">
    <property type="entry name" value="Phosphodiest"/>
    <property type="match status" value="1"/>
</dbReference>
<dbReference type="EMBL" id="WHNZ01000026">
    <property type="protein sequence ID" value="NOV01053.1"/>
    <property type="molecule type" value="Genomic_DNA"/>
</dbReference>
<feature type="domain" description="SLH" evidence="5">
    <location>
        <begin position="1187"/>
        <end position="1250"/>
    </location>
</feature>
<dbReference type="CDD" id="cd00016">
    <property type="entry name" value="ALP_like"/>
    <property type="match status" value="1"/>
</dbReference>
<proteinExistence type="predicted"/>
<dbReference type="InterPro" id="IPR001119">
    <property type="entry name" value="SLH_dom"/>
</dbReference>
<evidence type="ECO:0000256" key="1">
    <source>
        <dbReference type="ARBA" id="ARBA00022729"/>
    </source>
</evidence>
<dbReference type="SUPFAM" id="SSF49373">
    <property type="entry name" value="Invasin/intimin cell-adhesion fragments"/>
    <property type="match status" value="2"/>
</dbReference>
<feature type="domain" description="SLH" evidence="5">
    <location>
        <begin position="1251"/>
        <end position="1311"/>
    </location>
</feature>
<dbReference type="InterPro" id="IPR008965">
    <property type="entry name" value="CBM2/CBM3_carb-bd_dom_sf"/>
</dbReference>
<dbReference type="InterPro" id="IPR003343">
    <property type="entry name" value="Big_2"/>
</dbReference>
<dbReference type="SMART" id="SM00560">
    <property type="entry name" value="LamGL"/>
    <property type="match status" value="1"/>
</dbReference>
<evidence type="ECO:0000259" key="5">
    <source>
        <dbReference type="PROSITE" id="PS51272"/>
    </source>
</evidence>
<keyword evidence="1 4" id="KW-0732">Signal</keyword>
<dbReference type="InterPro" id="IPR017850">
    <property type="entry name" value="Alkaline_phosphatase_core_sf"/>
</dbReference>
<dbReference type="PROSITE" id="PS00018">
    <property type="entry name" value="EF_HAND_1"/>
    <property type="match status" value="1"/>
</dbReference>
<keyword evidence="2" id="KW-1015">Disulfide bond</keyword>
<reference evidence="6 7" key="1">
    <citation type="submission" date="2019-10" db="EMBL/GenBank/DDBJ databases">
        <title>Description of Paenibacillus pedi sp. nov.</title>
        <authorList>
            <person name="Carlier A."/>
            <person name="Qi S."/>
        </authorList>
    </citation>
    <scope>NUCLEOTIDE SEQUENCE [LARGE SCALE GENOMIC DNA]</scope>
    <source>
        <strain evidence="6 7">LMG 31457</strain>
    </source>
</reference>
<evidence type="ECO:0000313" key="6">
    <source>
        <dbReference type="EMBL" id="NOV01053.1"/>
    </source>
</evidence>
<gene>
    <name evidence="6" type="ORF">GC097_13625</name>
</gene>
<keyword evidence="3" id="KW-0175">Coiled coil</keyword>
<dbReference type="SUPFAM" id="SSF49384">
    <property type="entry name" value="Carbohydrate-binding domain"/>
    <property type="match status" value="1"/>
</dbReference>
<dbReference type="Pfam" id="PF13385">
    <property type="entry name" value="Laminin_G_3"/>
    <property type="match status" value="1"/>
</dbReference>
<feature type="chain" id="PRO_5046246675" evidence="4">
    <location>
        <begin position="36"/>
        <end position="1315"/>
    </location>
</feature>
<keyword evidence="7" id="KW-1185">Reference proteome</keyword>
<dbReference type="InterPro" id="IPR006558">
    <property type="entry name" value="LamG-like"/>
</dbReference>